<dbReference type="EMBL" id="CDHN01000001">
    <property type="protein sequence ID" value="CEJ81476.1"/>
    <property type="molecule type" value="Genomic_DNA"/>
</dbReference>
<evidence type="ECO:0000313" key="3">
    <source>
        <dbReference type="EMBL" id="CEJ81476.1"/>
    </source>
</evidence>
<evidence type="ECO:0000256" key="1">
    <source>
        <dbReference type="SAM" id="MobiDB-lite"/>
    </source>
</evidence>
<proteinExistence type="predicted"/>
<name>A0A0A1STH8_9HYPO</name>
<protein>
    <submittedName>
        <fullName evidence="3">Uncharacterized protein</fullName>
    </submittedName>
</protein>
<accession>A0A0A1STH8</accession>
<dbReference type="OrthoDB" id="4364105at2759"/>
<feature type="compositionally biased region" description="Basic and acidic residues" evidence="1">
    <location>
        <begin position="260"/>
        <end position="271"/>
    </location>
</feature>
<dbReference type="AlphaFoldDB" id="A0A0A1STH8"/>
<keyword evidence="2" id="KW-0472">Membrane</keyword>
<keyword evidence="4" id="KW-1185">Reference proteome</keyword>
<dbReference type="HOGENOM" id="CLU_1027395_0_0_1"/>
<sequence>MASPTMPMTTMATITSAQPSSTQHHIPPLTTLVRPLNYACESLYRTATLSNTKPTLLITSDTAHSLFSSCQPSGWDESNFTFSPGVCPSYWTYWNMATTTSDATRMMQAFCCSRYFSLTSTNSGHSCIYTYGTYIHTSDDETAWVTRLHQPWVVQWQATDRLPVSLPVFTNATTLTTFDPFDRASMNGDEGGNHDSVGILVGTLMLIVVLPVIIVALTVTACVILCRRKRRKARLRLQEQEAQQAAQQEQQLSETSQSVEEVKPINFKEEK</sequence>
<organism evidence="3 4">
    <name type="scientific">[Torrubiella] hemipterigena</name>
    <dbReference type="NCBI Taxonomy" id="1531966"/>
    <lineage>
        <taxon>Eukaryota</taxon>
        <taxon>Fungi</taxon>
        <taxon>Dikarya</taxon>
        <taxon>Ascomycota</taxon>
        <taxon>Pezizomycotina</taxon>
        <taxon>Sordariomycetes</taxon>
        <taxon>Hypocreomycetidae</taxon>
        <taxon>Hypocreales</taxon>
        <taxon>Clavicipitaceae</taxon>
        <taxon>Clavicipitaceae incertae sedis</taxon>
        <taxon>'Torrubiella' clade</taxon>
    </lineage>
</organism>
<feature type="region of interest" description="Disordered" evidence="1">
    <location>
        <begin position="238"/>
        <end position="271"/>
    </location>
</feature>
<dbReference type="Proteomes" id="UP000039046">
    <property type="component" value="Unassembled WGS sequence"/>
</dbReference>
<gene>
    <name evidence="3" type="ORF">VHEMI01598</name>
</gene>
<keyword evidence="2" id="KW-1133">Transmembrane helix</keyword>
<evidence type="ECO:0000256" key="2">
    <source>
        <dbReference type="SAM" id="Phobius"/>
    </source>
</evidence>
<feature type="transmembrane region" description="Helical" evidence="2">
    <location>
        <begin position="199"/>
        <end position="226"/>
    </location>
</feature>
<feature type="compositionally biased region" description="Low complexity" evidence="1">
    <location>
        <begin position="240"/>
        <end position="251"/>
    </location>
</feature>
<keyword evidence="2" id="KW-0812">Transmembrane</keyword>
<evidence type="ECO:0000313" key="4">
    <source>
        <dbReference type="Proteomes" id="UP000039046"/>
    </source>
</evidence>
<reference evidence="3 4" key="1">
    <citation type="journal article" date="2015" name="Genome Announc.">
        <title>Draft Genome Sequence and Gene Annotation of the Entomopathogenic Fungus Verticillium hemipterigenum.</title>
        <authorList>
            <person name="Horn F."/>
            <person name="Habel A."/>
            <person name="Scharf D.H."/>
            <person name="Dworschak J."/>
            <person name="Brakhage A.A."/>
            <person name="Guthke R."/>
            <person name="Hertweck C."/>
            <person name="Linde J."/>
        </authorList>
    </citation>
    <scope>NUCLEOTIDE SEQUENCE [LARGE SCALE GENOMIC DNA]</scope>
</reference>